<gene>
    <name evidence="1" type="ORF">EXM22_17970</name>
</gene>
<accession>A0A5C1QQZ4</accession>
<organism evidence="1 2">
    <name type="scientific">Oceanispirochaeta crateris</name>
    <dbReference type="NCBI Taxonomy" id="2518645"/>
    <lineage>
        <taxon>Bacteria</taxon>
        <taxon>Pseudomonadati</taxon>
        <taxon>Spirochaetota</taxon>
        <taxon>Spirochaetia</taxon>
        <taxon>Spirochaetales</taxon>
        <taxon>Spirochaetaceae</taxon>
        <taxon>Oceanispirochaeta</taxon>
    </lineage>
</organism>
<dbReference type="Proteomes" id="UP000324209">
    <property type="component" value="Chromosome"/>
</dbReference>
<name>A0A5C1QQZ4_9SPIO</name>
<evidence type="ECO:0000313" key="2">
    <source>
        <dbReference type="Proteomes" id="UP000324209"/>
    </source>
</evidence>
<dbReference type="EMBL" id="CP036150">
    <property type="protein sequence ID" value="QEN09778.1"/>
    <property type="molecule type" value="Genomic_DNA"/>
</dbReference>
<dbReference type="PANTHER" id="PTHR37948">
    <property type="entry name" value="ZGC:113208"/>
    <property type="match status" value="1"/>
</dbReference>
<dbReference type="KEGG" id="ock:EXM22_17970"/>
<dbReference type="PANTHER" id="PTHR37948:SF1">
    <property type="entry name" value="BLL5189 PROTEIN"/>
    <property type="match status" value="1"/>
</dbReference>
<sequence length="168" mass="20382">MEIQEVTVFDKMQKGYSYLLTEEEGKNFHPDFKPELTPQQMLTLGVFGGKYMTDCRDEFPQSWFENARLSTKGHLPELNYFAVNASQDLKTWQSKGWIYPEDPRGWFQWYCRYYRGRRCDDDARQIKRWRLIRRHAAQIRKNCAFRDLSCRPRQRQALMNWAYDSRMI</sequence>
<dbReference type="OrthoDB" id="9790650at2"/>
<proteinExistence type="predicted"/>
<protein>
    <submittedName>
        <fullName evidence="1">Uncharacterized protein</fullName>
    </submittedName>
</protein>
<dbReference type="RefSeq" id="WP_149487850.1">
    <property type="nucleotide sequence ID" value="NZ_CP036150.1"/>
</dbReference>
<evidence type="ECO:0000313" key="1">
    <source>
        <dbReference type="EMBL" id="QEN09778.1"/>
    </source>
</evidence>
<dbReference type="AlphaFoldDB" id="A0A5C1QQZ4"/>
<reference evidence="1 2" key="1">
    <citation type="submission" date="2019-02" db="EMBL/GenBank/DDBJ databases">
        <title>Complete Genome Sequence and Methylome Analysis of free living Spirochaetas.</title>
        <authorList>
            <person name="Fomenkov A."/>
            <person name="Dubinina G."/>
            <person name="Leshcheva N."/>
            <person name="Mikheeva N."/>
            <person name="Grabovich M."/>
            <person name="Vincze T."/>
            <person name="Roberts R.J."/>
        </authorList>
    </citation>
    <scope>NUCLEOTIDE SEQUENCE [LARGE SCALE GENOMIC DNA]</scope>
    <source>
        <strain evidence="1 2">K2</strain>
    </source>
</reference>
<keyword evidence="2" id="KW-1185">Reference proteome</keyword>